<dbReference type="EMBL" id="GIKN01002190">
    <property type="protein sequence ID" value="NIE44463.1"/>
    <property type="molecule type" value="Transcribed_RNA"/>
</dbReference>
<accession>A0A6G5A2L3</accession>
<dbReference type="AlphaFoldDB" id="A0A6G5A2L3"/>
<proteinExistence type="predicted"/>
<sequence>MKVLKNLHCLPSRRLFCMLREACALPVVIHVTCLVFRRYIYIIQLDRNCLVDGLMGFFQFDVLREQHTKHGRIWCKALLSCTLCPLHCRIGNHCKCTLQVAKKS</sequence>
<evidence type="ECO:0000313" key="1">
    <source>
        <dbReference type="EMBL" id="NIE44463.1"/>
    </source>
</evidence>
<reference evidence="1" key="1">
    <citation type="submission" date="2020-03" db="EMBL/GenBank/DDBJ databases">
        <title>A transcriptome and proteome of the tick Rhipicephalus microplus shaped by the genetic composition of its hosts and developmental stage.</title>
        <authorList>
            <person name="Garcia G.R."/>
            <person name="Ribeiro J.M.C."/>
            <person name="Maruyama S.R."/>
            <person name="Gardinasse L.G."/>
            <person name="Nelson K."/>
            <person name="Ferreira B.R."/>
            <person name="Andrade T.G."/>
            <person name="Santos I.K.F.M."/>
        </authorList>
    </citation>
    <scope>NUCLEOTIDE SEQUENCE</scope>
    <source>
        <strain evidence="1">NSGR</strain>
        <tissue evidence="1">Salivary glands</tissue>
    </source>
</reference>
<protein>
    <submittedName>
        <fullName evidence="1">Uncharacterized protein</fullName>
    </submittedName>
</protein>
<name>A0A6G5A2L3_RHIMP</name>
<organism evidence="1">
    <name type="scientific">Rhipicephalus microplus</name>
    <name type="common">Cattle tick</name>
    <name type="synonym">Boophilus microplus</name>
    <dbReference type="NCBI Taxonomy" id="6941"/>
    <lineage>
        <taxon>Eukaryota</taxon>
        <taxon>Metazoa</taxon>
        <taxon>Ecdysozoa</taxon>
        <taxon>Arthropoda</taxon>
        <taxon>Chelicerata</taxon>
        <taxon>Arachnida</taxon>
        <taxon>Acari</taxon>
        <taxon>Parasitiformes</taxon>
        <taxon>Ixodida</taxon>
        <taxon>Ixodoidea</taxon>
        <taxon>Ixodidae</taxon>
        <taxon>Rhipicephalinae</taxon>
        <taxon>Rhipicephalus</taxon>
        <taxon>Boophilus</taxon>
    </lineage>
</organism>